<reference evidence="1 2" key="1">
    <citation type="submission" date="2011-05" db="EMBL/GenBank/DDBJ databases">
        <title>Complete sequence of chromosome 2 of Sphingobium chlorophenolicum L-1.</title>
        <authorList>
            <consortium name="US DOE Joint Genome Institute"/>
            <person name="Lucas S."/>
            <person name="Han J."/>
            <person name="Lapidus A."/>
            <person name="Cheng J.-F."/>
            <person name="Goodwin L."/>
            <person name="Pitluck S."/>
            <person name="Peters L."/>
            <person name="Daligault H."/>
            <person name="Han C."/>
            <person name="Tapia R."/>
            <person name="Land M."/>
            <person name="Hauser L."/>
            <person name="Kyrpides N."/>
            <person name="Ivanova N."/>
            <person name="Pagani I."/>
            <person name="Turner P."/>
            <person name="Copley S."/>
            <person name="Woyke T."/>
        </authorList>
    </citation>
    <scope>NUCLEOTIDE SEQUENCE [LARGE SCALE GENOMIC DNA]</scope>
    <source>
        <strain evidence="1 2">L-1</strain>
    </source>
</reference>
<dbReference type="Proteomes" id="UP000007150">
    <property type="component" value="Chromosome 2"/>
</dbReference>
<gene>
    <name evidence="1" type="ORF">Sphch_3275</name>
</gene>
<protein>
    <submittedName>
        <fullName evidence="1">Uncharacterized protein</fullName>
    </submittedName>
</protein>
<dbReference type="HOGENOM" id="CLU_1685447_0_0_5"/>
<evidence type="ECO:0000313" key="2">
    <source>
        <dbReference type="Proteomes" id="UP000007150"/>
    </source>
</evidence>
<sequence>MTTVAPERVIWSITQTLEKEVLPAVPMGWPASYLRSAIMLLTYMEDRLTLAPELLAEDESDLRLLLEAGASAFDHVDADPDFAYRLRDAARATATKDSHENRRAALCDLIVAVYERPGSCKGVGPQRMREAISHYREQSLEREDRLWRRAELLPLM</sequence>
<dbReference type="STRING" id="690566.Sphch_3275"/>
<dbReference type="RefSeq" id="WP_013849110.1">
    <property type="nucleotide sequence ID" value="NC_015594.1"/>
</dbReference>
<accession>F6F368</accession>
<proteinExistence type="predicted"/>
<organism evidence="1 2">
    <name type="scientific">Sphingobium chlorophenolicum L-1</name>
    <dbReference type="NCBI Taxonomy" id="690566"/>
    <lineage>
        <taxon>Bacteria</taxon>
        <taxon>Pseudomonadati</taxon>
        <taxon>Pseudomonadota</taxon>
        <taxon>Alphaproteobacteria</taxon>
        <taxon>Sphingomonadales</taxon>
        <taxon>Sphingomonadaceae</taxon>
        <taxon>Sphingobium</taxon>
    </lineage>
</organism>
<keyword evidence="2" id="KW-1185">Reference proteome</keyword>
<dbReference type="AlphaFoldDB" id="F6F368"/>
<evidence type="ECO:0000313" key="1">
    <source>
        <dbReference type="EMBL" id="AEG50880.1"/>
    </source>
</evidence>
<dbReference type="KEGG" id="sch:Sphch_3275"/>
<name>F6F368_SPHCR</name>
<dbReference type="EMBL" id="CP002799">
    <property type="protein sequence ID" value="AEG50880.1"/>
    <property type="molecule type" value="Genomic_DNA"/>
</dbReference>